<gene>
    <name evidence="3" type="ORF">ATL31_0387</name>
</gene>
<comment type="caution">
    <text evidence="3">The sequence shown here is derived from an EMBL/GenBank/DDBJ whole genome shotgun (WGS) entry which is preliminary data.</text>
</comment>
<dbReference type="Proteomes" id="UP000233781">
    <property type="component" value="Unassembled WGS sequence"/>
</dbReference>
<evidence type="ECO:0000313" key="3">
    <source>
        <dbReference type="EMBL" id="PKW25590.1"/>
    </source>
</evidence>
<feature type="compositionally biased region" description="Low complexity" evidence="1">
    <location>
        <begin position="109"/>
        <end position="118"/>
    </location>
</feature>
<evidence type="ECO:0000256" key="2">
    <source>
        <dbReference type="SAM" id="Phobius"/>
    </source>
</evidence>
<accession>A0A2N3YFJ2</accession>
<keyword evidence="2" id="KW-0472">Membrane</keyword>
<reference evidence="3 4" key="1">
    <citation type="submission" date="2017-12" db="EMBL/GenBank/DDBJ databases">
        <title>Sequencing the genomes of 1000 Actinobacteria strains.</title>
        <authorList>
            <person name="Klenk H.-P."/>
        </authorList>
    </citation>
    <scope>NUCLEOTIDE SEQUENCE [LARGE SCALE GENOMIC DNA]</scope>
    <source>
        <strain evidence="3 4">DSM 12806</strain>
    </source>
</reference>
<feature type="transmembrane region" description="Helical" evidence="2">
    <location>
        <begin position="165"/>
        <end position="185"/>
    </location>
</feature>
<feature type="compositionally biased region" description="Low complexity" evidence="1">
    <location>
        <begin position="38"/>
        <end position="83"/>
    </location>
</feature>
<evidence type="ECO:0000256" key="1">
    <source>
        <dbReference type="SAM" id="MobiDB-lite"/>
    </source>
</evidence>
<dbReference type="OrthoDB" id="4867773at2"/>
<protein>
    <submittedName>
        <fullName evidence="3">Uncharacterized protein</fullName>
    </submittedName>
</protein>
<dbReference type="RefSeq" id="WP_143598272.1">
    <property type="nucleotide sequence ID" value="NZ_PJNE01000001.1"/>
</dbReference>
<keyword evidence="4" id="KW-1185">Reference proteome</keyword>
<keyword evidence="2" id="KW-0812">Transmembrane</keyword>
<organism evidence="3 4">
    <name type="scientific">Phycicoccus duodecadis</name>
    <dbReference type="NCBI Taxonomy" id="173053"/>
    <lineage>
        <taxon>Bacteria</taxon>
        <taxon>Bacillati</taxon>
        <taxon>Actinomycetota</taxon>
        <taxon>Actinomycetes</taxon>
        <taxon>Micrococcales</taxon>
        <taxon>Intrasporangiaceae</taxon>
        <taxon>Phycicoccus</taxon>
    </lineage>
</organism>
<dbReference type="AlphaFoldDB" id="A0A2N3YFJ2"/>
<feature type="transmembrane region" description="Helical" evidence="2">
    <location>
        <begin position="138"/>
        <end position="159"/>
    </location>
</feature>
<keyword evidence="2" id="KW-1133">Transmembrane helix</keyword>
<sequence>MSDRPGEMDERDVDERFASIVAGWDLRADGTAAEDDTAPGASAEPPAPDAAGATPSAPSSASSAEPTGAPAPSGGPTTTGRPPWVNPSPLDGLVPASSWRVVEPPPPASDAATASSTPVDDDEHFEPPQVELPPQEDLHFWGAVLGLVAGPLCLVYVALARPFHSTRWFLAGLALSLGGFALLVLRQPRQRDEDDDGVRL</sequence>
<evidence type="ECO:0000313" key="4">
    <source>
        <dbReference type="Proteomes" id="UP000233781"/>
    </source>
</evidence>
<name>A0A2N3YFJ2_9MICO</name>
<feature type="region of interest" description="Disordered" evidence="1">
    <location>
        <begin position="23"/>
        <end position="130"/>
    </location>
</feature>
<dbReference type="EMBL" id="PJNE01000001">
    <property type="protein sequence ID" value="PKW25590.1"/>
    <property type="molecule type" value="Genomic_DNA"/>
</dbReference>
<proteinExistence type="predicted"/>